<dbReference type="PATRIC" id="fig|1618443.3.peg.1630"/>
<dbReference type="SUPFAM" id="SSF57783">
    <property type="entry name" value="Zinc beta-ribbon"/>
    <property type="match status" value="1"/>
</dbReference>
<evidence type="ECO:0000256" key="5">
    <source>
        <dbReference type="ARBA" id="ARBA00022833"/>
    </source>
</evidence>
<dbReference type="GO" id="GO:0003917">
    <property type="term" value="F:DNA topoisomerase type I (single strand cut, ATP-independent) activity"/>
    <property type="evidence" value="ECO:0007669"/>
    <property type="project" value="UniProtKB-UniRule"/>
</dbReference>
<keyword evidence="3" id="KW-0479">Metal-binding</keyword>
<dbReference type="InterPro" id="IPR013825">
    <property type="entry name" value="Topo_IA_cen_sub2"/>
</dbReference>
<dbReference type="InterPro" id="IPR023405">
    <property type="entry name" value="Topo_IA_core_domain"/>
</dbReference>
<feature type="site" description="Interaction with DNA" evidence="10">
    <location>
        <position position="30"/>
    </location>
</feature>
<dbReference type="InterPro" id="IPR000380">
    <property type="entry name" value="Topo_IA"/>
</dbReference>
<dbReference type="EMBL" id="LCFP01000018">
    <property type="protein sequence ID" value="KKS95394.1"/>
    <property type="molecule type" value="Genomic_DNA"/>
</dbReference>
<keyword evidence="5" id="KW-0862">Zinc</keyword>
<evidence type="ECO:0000256" key="7">
    <source>
        <dbReference type="ARBA" id="ARBA00023029"/>
    </source>
</evidence>
<dbReference type="Gene3D" id="3.30.65.10">
    <property type="entry name" value="Bacterial Topoisomerase I, domain 1"/>
    <property type="match status" value="2"/>
</dbReference>
<dbReference type="GO" id="GO:0008270">
    <property type="term" value="F:zinc ion binding"/>
    <property type="evidence" value="ECO:0007669"/>
    <property type="project" value="UniProtKB-KW"/>
</dbReference>
<dbReference type="PANTHER" id="PTHR42785">
    <property type="entry name" value="DNA TOPOISOMERASE, TYPE IA, CORE"/>
    <property type="match status" value="1"/>
</dbReference>
<gene>
    <name evidence="10" type="primary">topA</name>
    <name evidence="13" type="ORF">UV73_C0018G0007</name>
</gene>
<dbReference type="Gene3D" id="2.70.20.10">
    <property type="entry name" value="Topoisomerase I, domain 3"/>
    <property type="match status" value="1"/>
</dbReference>
<dbReference type="Proteomes" id="UP000034894">
    <property type="component" value="Unassembled WGS sequence"/>
</dbReference>
<keyword evidence="8 10" id="KW-0238">DNA-binding</keyword>
<feature type="site" description="Interaction with DNA" evidence="10">
    <location>
        <position position="151"/>
    </location>
</feature>
<comment type="catalytic activity">
    <reaction evidence="1 10">
        <text>ATP-independent breakage of single-stranded DNA, followed by passage and rejoining.</text>
        <dbReference type="EC" id="5.6.2.1"/>
    </reaction>
</comment>
<dbReference type="CDD" id="cd00186">
    <property type="entry name" value="TOP1Ac"/>
    <property type="match status" value="1"/>
</dbReference>
<evidence type="ECO:0000256" key="4">
    <source>
        <dbReference type="ARBA" id="ARBA00022771"/>
    </source>
</evidence>
<evidence type="ECO:0000256" key="10">
    <source>
        <dbReference type="HAMAP-Rule" id="MF_00952"/>
    </source>
</evidence>
<dbReference type="CDD" id="cd03363">
    <property type="entry name" value="TOPRIM_TopoIA_TopoI"/>
    <property type="match status" value="1"/>
</dbReference>
<evidence type="ECO:0000313" key="13">
    <source>
        <dbReference type="EMBL" id="KKS95394.1"/>
    </source>
</evidence>
<evidence type="ECO:0000256" key="1">
    <source>
        <dbReference type="ARBA" id="ARBA00000213"/>
    </source>
</evidence>
<dbReference type="GO" id="GO:0003677">
    <property type="term" value="F:DNA binding"/>
    <property type="evidence" value="ECO:0007669"/>
    <property type="project" value="UniProtKB-KW"/>
</dbReference>
<comment type="subunit">
    <text evidence="10">Monomer.</text>
</comment>
<dbReference type="InterPro" id="IPR028612">
    <property type="entry name" value="Topoisom_1_IA"/>
</dbReference>
<dbReference type="PRINTS" id="PR00417">
    <property type="entry name" value="PRTPISMRASEI"/>
</dbReference>
<dbReference type="Pfam" id="PF01131">
    <property type="entry name" value="Topoisom_bac"/>
    <property type="match status" value="1"/>
</dbReference>
<dbReference type="SMART" id="SM00436">
    <property type="entry name" value="TOP1Bc"/>
    <property type="match status" value="1"/>
</dbReference>
<dbReference type="STRING" id="1618443.UV73_C0018G0007"/>
<evidence type="ECO:0000256" key="9">
    <source>
        <dbReference type="ARBA" id="ARBA00023235"/>
    </source>
</evidence>
<dbReference type="Gene3D" id="1.10.460.10">
    <property type="entry name" value="Topoisomerase I, domain 2"/>
    <property type="match status" value="1"/>
</dbReference>
<dbReference type="Pfam" id="PF01751">
    <property type="entry name" value="Toprim"/>
    <property type="match status" value="1"/>
</dbReference>
<accession>A0A0G1DCF5</accession>
<keyword evidence="9 10" id="KW-0413">Isomerase</keyword>
<dbReference type="SUPFAM" id="SSF56712">
    <property type="entry name" value="Prokaryotic type I DNA topoisomerase"/>
    <property type="match status" value="1"/>
</dbReference>
<dbReference type="InterPro" id="IPR005733">
    <property type="entry name" value="TopoI_bac-type"/>
</dbReference>
<dbReference type="InterPro" id="IPR023406">
    <property type="entry name" value="Topo_IA_AS"/>
</dbReference>
<dbReference type="PANTHER" id="PTHR42785:SF1">
    <property type="entry name" value="DNA TOPOISOMERASE"/>
    <property type="match status" value="1"/>
</dbReference>
<organism evidence="13 14">
    <name type="scientific">Candidatus Gottesmanbacteria bacterium GW2011_GWA2_43_14</name>
    <dbReference type="NCBI Taxonomy" id="1618443"/>
    <lineage>
        <taxon>Bacteria</taxon>
        <taxon>Candidatus Gottesmaniibacteriota</taxon>
    </lineage>
</organism>
<protein>
    <recommendedName>
        <fullName evidence="10">DNA topoisomerase 1</fullName>
        <ecNumber evidence="10">5.6.2.1</ecNumber>
    </recommendedName>
    <alternativeName>
        <fullName evidence="10">DNA topoisomerase I</fullName>
    </alternativeName>
</protein>
<dbReference type="PROSITE" id="PS52039">
    <property type="entry name" value="TOPO_IA_2"/>
    <property type="match status" value="1"/>
</dbReference>
<dbReference type="EC" id="5.6.2.1" evidence="10"/>
<dbReference type="GO" id="GO:0005694">
    <property type="term" value="C:chromosome"/>
    <property type="evidence" value="ECO:0007669"/>
    <property type="project" value="InterPro"/>
</dbReference>
<evidence type="ECO:0000256" key="6">
    <source>
        <dbReference type="ARBA" id="ARBA00022842"/>
    </source>
</evidence>
<keyword evidence="4" id="KW-0863">Zinc-finger</keyword>
<dbReference type="InterPro" id="IPR006171">
    <property type="entry name" value="TOPRIM_dom"/>
</dbReference>
<comment type="caution">
    <text evidence="13">The sequence shown here is derived from an EMBL/GenBank/DDBJ whole genome shotgun (WGS) entry which is preliminary data.</text>
</comment>
<sequence length="686" mass="77685">MLVIVESPTKAKTLTRFLGSPFRVEATMGHVRDLPEKKLGVEIVDKEGGFRFIPKYQLIPLRKSRVAELKKIARSEDRVILATDPDREGEAIAAHIREILSDGKKNKNADARFSRIVFHEITQTAVKEAIDNPHKLDDKLVEAQVARRILDRLVGYKLSPLLWNKLGKRWLSAGRVQSVAVRLIVEREREILSFVPREYWLIEALLKAEKGEFTARLDKIGQVQAEIKNSQQAEELLEKLGGANYLIEKIITKDIRRNPYPPFTTSTLQQTASGRFGWSAKRTMRTAQSLYEEGFITYHRTDSTNLSAEAVSSAREFINTSFGKNYLPKDPKIYKTKSKVAQEAHEAVRPTDINILAASDLKITASNNSKTLPETLGRDAQLLYSLVWKRFLASQMKEAVFEQTQVIVSAQTVTSEKFVFRTAGSRLKFDGFLRLYDRKGRESGEEDENQKQLPPLTEGERLSLVKLLPQQKFTEPPPRYNEASLIKTLEEKGIGRPSTYAPIISTIQDRRYVEKEERKFVPSDLGMAVNDFLVKYFPDIFDVSFTAGMEDKLDEIANGKYDSEKVLNDFYRPFKKKLDAAFKGADRVKVDMGTTDEKCPLCGSPLAIRMSKYGKFLACTSFPECKFTKNILEKAGIACPNCGGDIIVKKTRRGKQFYGCANYPKCSFAAWKKEDIKPSKPAVQSS</sequence>
<dbReference type="Pfam" id="PF01396">
    <property type="entry name" value="Zn_ribbon_Top1"/>
    <property type="match status" value="2"/>
</dbReference>
<evidence type="ECO:0000313" key="14">
    <source>
        <dbReference type="Proteomes" id="UP000034894"/>
    </source>
</evidence>
<keyword evidence="6" id="KW-0460">Magnesium</keyword>
<evidence type="ECO:0000259" key="12">
    <source>
        <dbReference type="PROSITE" id="PS52039"/>
    </source>
</evidence>
<dbReference type="InterPro" id="IPR013498">
    <property type="entry name" value="Topo_IA_Znf"/>
</dbReference>
<dbReference type="PROSITE" id="PS00396">
    <property type="entry name" value="TOPO_IA_1"/>
    <property type="match status" value="1"/>
</dbReference>
<reference evidence="13 14" key="1">
    <citation type="journal article" date="2015" name="Nature">
        <title>rRNA introns, odd ribosomes, and small enigmatic genomes across a large radiation of phyla.</title>
        <authorList>
            <person name="Brown C.T."/>
            <person name="Hug L.A."/>
            <person name="Thomas B.C."/>
            <person name="Sharon I."/>
            <person name="Castelle C.J."/>
            <person name="Singh A."/>
            <person name="Wilkins M.J."/>
            <person name="Williams K.H."/>
            <person name="Banfield J.F."/>
        </authorList>
    </citation>
    <scope>NUCLEOTIDE SEQUENCE [LARGE SCALE GENOMIC DNA]</scope>
</reference>
<dbReference type="SMART" id="SM00437">
    <property type="entry name" value="TOP1Ac"/>
    <property type="match status" value="1"/>
</dbReference>
<dbReference type="HAMAP" id="MF_00952">
    <property type="entry name" value="Topoisom_1_prok"/>
    <property type="match status" value="1"/>
</dbReference>
<dbReference type="SMART" id="SM00493">
    <property type="entry name" value="TOPRIM"/>
    <property type="match status" value="1"/>
</dbReference>
<proteinExistence type="inferred from homology"/>
<dbReference type="InterPro" id="IPR013824">
    <property type="entry name" value="Topo_IA_cen_sub1"/>
</dbReference>
<comment type="similarity">
    <text evidence="2 10">Belongs to the type IA topoisomerase family.</text>
</comment>
<dbReference type="GO" id="GO:0006265">
    <property type="term" value="P:DNA topological change"/>
    <property type="evidence" value="ECO:0007669"/>
    <property type="project" value="UniProtKB-UniRule"/>
</dbReference>
<dbReference type="InterPro" id="IPR034149">
    <property type="entry name" value="TOPRIM_TopoI"/>
</dbReference>
<feature type="active site" description="O-(5'-phospho-DNA)-tyrosine intermediate" evidence="10">
    <location>
        <position position="298"/>
    </location>
</feature>
<feature type="domain" description="Topo IA-type catalytic" evidence="12">
    <location>
        <begin position="137"/>
        <end position="578"/>
    </location>
</feature>
<evidence type="ECO:0000256" key="3">
    <source>
        <dbReference type="ARBA" id="ARBA00022723"/>
    </source>
</evidence>
<feature type="site" description="Interaction with DNA" evidence="10">
    <location>
        <position position="300"/>
    </location>
</feature>
<evidence type="ECO:0000256" key="8">
    <source>
        <dbReference type="ARBA" id="ARBA00023125"/>
    </source>
</evidence>
<feature type="domain" description="Toprim" evidence="11">
    <location>
        <begin position="1"/>
        <end position="121"/>
    </location>
</feature>
<feature type="site" description="Interaction with DNA" evidence="10">
    <location>
        <position position="510"/>
    </location>
</feature>
<dbReference type="Gene3D" id="3.40.50.140">
    <property type="match status" value="1"/>
</dbReference>
<dbReference type="AlphaFoldDB" id="A0A0G1DCF5"/>
<evidence type="ECO:0000256" key="2">
    <source>
        <dbReference type="ARBA" id="ARBA00009446"/>
    </source>
</evidence>
<evidence type="ECO:0000259" key="11">
    <source>
        <dbReference type="PROSITE" id="PS50880"/>
    </source>
</evidence>
<dbReference type="InterPro" id="IPR003601">
    <property type="entry name" value="Topo_IA_2"/>
</dbReference>
<feature type="site" description="Interaction with DNA" evidence="10">
    <location>
        <position position="163"/>
    </location>
</feature>
<feature type="site" description="Interaction with DNA" evidence="10">
    <location>
        <position position="147"/>
    </location>
</feature>
<feature type="region of interest" description="Interaction with DNA" evidence="10">
    <location>
        <begin position="172"/>
        <end position="177"/>
    </location>
</feature>
<name>A0A0G1DCF5_9BACT</name>
<dbReference type="NCBIfam" id="TIGR01051">
    <property type="entry name" value="topA_bact"/>
    <property type="match status" value="1"/>
</dbReference>
<dbReference type="InterPro" id="IPR003602">
    <property type="entry name" value="Topo_IA_DNA-bd_dom"/>
</dbReference>
<dbReference type="InterPro" id="IPR013826">
    <property type="entry name" value="Topo_IA_cen_sub3"/>
</dbReference>
<feature type="site" description="Interaction with DNA" evidence="10">
    <location>
        <position position="148"/>
    </location>
</feature>
<dbReference type="InterPro" id="IPR013497">
    <property type="entry name" value="Topo_IA_cen"/>
</dbReference>
<keyword evidence="7 10" id="KW-0799">Topoisomerase</keyword>
<feature type="site" description="Interaction with DNA" evidence="10">
    <location>
        <position position="156"/>
    </location>
</feature>
<dbReference type="Gene3D" id="1.10.290.10">
    <property type="entry name" value="Topoisomerase I, domain 4"/>
    <property type="match status" value="1"/>
</dbReference>
<dbReference type="PROSITE" id="PS50880">
    <property type="entry name" value="TOPRIM"/>
    <property type="match status" value="1"/>
</dbReference>
<comment type="function">
    <text evidence="10">Releases the supercoiling and torsional tension of DNA, which is introduced during the DNA replication and transcription, by transiently cleaving and rejoining one strand of the DNA duplex. Introduces a single-strand break via transesterification at a target site in duplex DNA. The scissile phosphodiester is attacked by the catalytic tyrosine of the enzyme, resulting in the formation of a DNA-(5'-phosphotyrosyl)-enzyme intermediate and the expulsion of a 3'-OH DNA strand. The free DNA strand then undergoes passage around the unbroken strand, thus removing DNA supercoils. Finally, in the religation step, the DNA 3'-OH attacks the covalent intermediate to expel the active-site tyrosine and restore the DNA phosphodiester backbone.</text>
</comment>